<protein>
    <recommendedName>
        <fullName evidence="3">MarR family transcriptional regulator</fullName>
    </recommendedName>
</protein>
<reference evidence="1" key="1">
    <citation type="submission" date="2022-10" db="EMBL/GenBank/DDBJ databases">
        <authorList>
            <person name="Yu W.X."/>
        </authorList>
    </citation>
    <scope>NUCLEOTIDE SEQUENCE</scope>
    <source>
        <strain evidence="1">AAT</strain>
    </source>
</reference>
<gene>
    <name evidence="1" type="ORF">OM075_03390</name>
</gene>
<proteinExistence type="predicted"/>
<evidence type="ECO:0000313" key="1">
    <source>
        <dbReference type="EMBL" id="MCW3785494.1"/>
    </source>
</evidence>
<sequence length="338" mass="39755">MNELNEYIEQEIGLEFHIDEHKTHLEKKLPLYLTANYQLNTAWLMGAEVVLARLKYQEDQPTIGQMHKHMESIREIINLPVILVFEYIEAFKRKRLVQQRINFIVPFKQLFIPELMMAFTEVKQVKTNEDSCFTPMAQLLTVYWLLSNNEDKQIEEVPFNEIANLFETNAMAITRAADNLANLNICTIHTGRPKSLTFNQSKQDTWNSIKERHLGIHPVLKTVFTDERPPHDKWINTNTNALTAFTDINPGFQHFLALDKATYQAYKKTNQWPQENRSEGEFATEIWKYDPALLNGKFRWLGNNTDPISLYLCFANDEDERIEEALEQIEKKFIWLEE</sequence>
<dbReference type="AlphaFoldDB" id="A0AAE3M1Q3"/>
<evidence type="ECO:0008006" key="3">
    <source>
        <dbReference type="Google" id="ProtNLM"/>
    </source>
</evidence>
<dbReference type="Proteomes" id="UP001209229">
    <property type="component" value="Unassembled WGS sequence"/>
</dbReference>
<accession>A0AAE3M1Q3</accession>
<comment type="caution">
    <text evidence="1">The sequence shown here is derived from an EMBL/GenBank/DDBJ whole genome shotgun (WGS) entry which is preliminary data.</text>
</comment>
<evidence type="ECO:0000313" key="2">
    <source>
        <dbReference type="Proteomes" id="UP001209229"/>
    </source>
</evidence>
<organism evidence="1 2">
    <name type="scientific">Plebeiibacterium sediminum</name>
    <dbReference type="NCBI Taxonomy" id="2992112"/>
    <lineage>
        <taxon>Bacteria</taxon>
        <taxon>Pseudomonadati</taxon>
        <taxon>Bacteroidota</taxon>
        <taxon>Bacteroidia</taxon>
        <taxon>Marinilabiliales</taxon>
        <taxon>Marinilabiliaceae</taxon>
        <taxon>Plebeiibacterium</taxon>
    </lineage>
</organism>
<dbReference type="RefSeq" id="WP_301189065.1">
    <property type="nucleotide sequence ID" value="NZ_JAPDPJ010000004.1"/>
</dbReference>
<name>A0AAE3M1Q3_9BACT</name>
<keyword evidence="2" id="KW-1185">Reference proteome</keyword>
<dbReference type="EMBL" id="JAPDPJ010000004">
    <property type="protein sequence ID" value="MCW3785494.1"/>
    <property type="molecule type" value="Genomic_DNA"/>
</dbReference>